<dbReference type="RefSeq" id="WP_386823754.1">
    <property type="nucleotide sequence ID" value="NZ_JBHTIF010000001.1"/>
</dbReference>
<dbReference type="Pfam" id="PF00593">
    <property type="entry name" value="TonB_dep_Rec_b-barrel"/>
    <property type="match status" value="1"/>
</dbReference>
<dbReference type="InterPro" id="IPR012910">
    <property type="entry name" value="Plug_dom"/>
</dbReference>
<dbReference type="PANTHER" id="PTHR32552:SF83">
    <property type="entry name" value="BLR3904 PROTEIN"/>
    <property type="match status" value="1"/>
</dbReference>
<dbReference type="PANTHER" id="PTHR32552">
    <property type="entry name" value="FERRICHROME IRON RECEPTOR-RELATED"/>
    <property type="match status" value="1"/>
</dbReference>
<reference evidence="16" key="1">
    <citation type="journal article" date="2019" name="Int. J. Syst. Evol. Microbiol.">
        <title>The Global Catalogue of Microorganisms (GCM) 10K type strain sequencing project: providing services to taxonomists for standard genome sequencing and annotation.</title>
        <authorList>
            <consortium name="The Broad Institute Genomics Platform"/>
            <consortium name="The Broad Institute Genome Sequencing Center for Infectious Disease"/>
            <person name="Wu L."/>
            <person name="Ma J."/>
        </authorList>
    </citation>
    <scope>NUCLEOTIDE SEQUENCE [LARGE SCALE GENOMIC DNA]</scope>
    <source>
        <strain evidence="16">CCUG 55585</strain>
    </source>
</reference>
<dbReference type="Gene3D" id="2.170.130.10">
    <property type="entry name" value="TonB-dependent receptor, plug domain"/>
    <property type="match status" value="1"/>
</dbReference>
<evidence type="ECO:0000256" key="12">
    <source>
        <dbReference type="SAM" id="SignalP"/>
    </source>
</evidence>
<evidence type="ECO:0000256" key="7">
    <source>
        <dbReference type="ARBA" id="ARBA00023136"/>
    </source>
</evidence>
<evidence type="ECO:0000259" key="13">
    <source>
        <dbReference type="Pfam" id="PF00593"/>
    </source>
</evidence>
<evidence type="ECO:0000256" key="9">
    <source>
        <dbReference type="ARBA" id="ARBA00023237"/>
    </source>
</evidence>
<comment type="caution">
    <text evidence="15">The sequence shown here is derived from an EMBL/GenBank/DDBJ whole genome shotgun (WGS) entry which is preliminary data.</text>
</comment>
<dbReference type="InterPro" id="IPR000531">
    <property type="entry name" value="Beta-barrel_TonB"/>
</dbReference>
<evidence type="ECO:0000256" key="2">
    <source>
        <dbReference type="ARBA" id="ARBA00009810"/>
    </source>
</evidence>
<evidence type="ECO:0000313" key="16">
    <source>
        <dbReference type="Proteomes" id="UP001597110"/>
    </source>
</evidence>
<keyword evidence="9 10" id="KW-0998">Cell outer membrane</keyword>
<evidence type="ECO:0000256" key="11">
    <source>
        <dbReference type="RuleBase" id="RU003357"/>
    </source>
</evidence>
<keyword evidence="4 10" id="KW-1134">Transmembrane beta strand</keyword>
<feature type="domain" description="TonB-dependent receptor plug" evidence="14">
    <location>
        <begin position="62"/>
        <end position="162"/>
    </location>
</feature>
<evidence type="ECO:0000256" key="10">
    <source>
        <dbReference type="PROSITE-ProRule" id="PRU01360"/>
    </source>
</evidence>
<feature type="chain" id="PRO_5045103674" evidence="12">
    <location>
        <begin position="25"/>
        <end position="754"/>
    </location>
</feature>
<keyword evidence="8 15" id="KW-0675">Receptor</keyword>
<evidence type="ECO:0000256" key="3">
    <source>
        <dbReference type="ARBA" id="ARBA00022448"/>
    </source>
</evidence>
<dbReference type="Gene3D" id="2.40.170.20">
    <property type="entry name" value="TonB-dependent receptor, beta-barrel domain"/>
    <property type="match status" value="1"/>
</dbReference>
<dbReference type="InterPro" id="IPR036942">
    <property type="entry name" value="Beta-barrel_TonB_sf"/>
</dbReference>
<evidence type="ECO:0000256" key="8">
    <source>
        <dbReference type="ARBA" id="ARBA00023170"/>
    </source>
</evidence>
<dbReference type="InterPro" id="IPR039426">
    <property type="entry name" value="TonB-dep_rcpt-like"/>
</dbReference>
<sequence>MPAHLAKTALAVAVLLALSTAAQAETLSDAAGDAGLDAQTIDKVEVHGMRPKAQSPKYTESLQDTPQTITVVTKDVMAQQNLLGLRDVLSTLPGITFGAGEGGGGFGDSINLRGFTANSDITVDGVRDSAQYSRSDNFNLEAIELVNGANSVMSGAGSVGGTINLSSKVAREGDAHAFTLGAGTDSYVRGTADSNFDFENGTALRLNAMVHQNDVPGRDHEEAKRWGFAPSIAFGLGTDTRFTLSHVHQQDDNTPTYGVPYYRNAFNDGPLPGVDPSTYFGFHNFDTQEITSDTTTAIFEHDFNEKFSIRNLTRWSEVEQLIRVTPPQGTWCLGNGTLVTTGAACATPGFFTQGGPAGNTRDTRNTILYTQTDATLNFSTGSVEHDLVAGFSIMHESFDLATGNSLRNPNGTTPTFPVRSIYNPDTRWTGPVNFIVTGKTKGDLDNRSLYVFDTIKFNPKWWLSLSARYERNEGDTSSITIATPAAGGAITYNPTFENADNLFSYRAGLVFKPVEHGTIYFAYSNSKTPSKASVNGSCTAQTCAVDPETAVNVELGTKWDLLDSRLALTAALFRNERQNYKVADPGNPNNPTGEQQLDGKARVDGIALGVAGNITDAWSVFANYTYLDSEVLQSVSDFVRQTTGVDAQAGNPLTNTPKHSASAWTTYRLNDWTIGYGATYQGDFYLNNSGAVLYKAPSYWMHRAMVGYRINDAFALQLNVNNLFDKEYYTRIRNNGWATPGDARSATLTATYRF</sequence>
<evidence type="ECO:0000256" key="4">
    <source>
        <dbReference type="ARBA" id="ARBA00022452"/>
    </source>
</evidence>
<evidence type="ECO:0000256" key="6">
    <source>
        <dbReference type="ARBA" id="ARBA00023077"/>
    </source>
</evidence>
<dbReference type="NCBIfam" id="TIGR01783">
    <property type="entry name" value="TonB-siderophor"/>
    <property type="match status" value="1"/>
</dbReference>
<dbReference type="CDD" id="cd01347">
    <property type="entry name" value="ligand_gated_channel"/>
    <property type="match status" value="1"/>
</dbReference>
<keyword evidence="5 10" id="KW-0812">Transmembrane</keyword>
<feature type="domain" description="TonB-dependent receptor-like beta-barrel" evidence="13">
    <location>
        <begin position="248"/>
        <end position="723"/>
    </location>
</feature>
<organism evidence="15 16">
    <name type="scientific">Lysobacter brunescens</name>
    <dbReference type="NCBI Taxonomy" id="262323"/>
    <lineage>
        <taxon>Bacteria</taxon>
        <taxon>Pseudomonadati</taxon>
        <taxon>Pseudomonadota</taxon>
        <taxon>Gammaproteobacteria</taxon>
        <taxon>Lysobacterales</taxon>
        <taxon>Lysobacteraceae</taxon>
        <taxon>Lysobacter</taxon>
    </lineage>
</organism>
<evidence type="ECO:0000256" key="1">
    <source>
        <dbReference type="ARBA" id="ARBA00004571"/>
    </source>
</evidence>
<dbReference type="PROSITE" id="PS52016">
    <property type="entry name" value="TONB_DEPENDENT_REC_3"/>
    <property type="match status" value="1"/>
</dbReference>
<keyword evidence="16" id="KW-1185">Reference proteome</keyword>
<comment type="similarity">
    <text evidence="2 10 11">Belongs to the TonB-dependent receptor family.</text>
</comment>
<protein>
    <submittedName>
        <fullName evidence="15">TonB-dependent receptor</fullName>
    </submittedName>
</protein>
<gene>
    <name evidence="15" type="ORF">ACFQ0E_11415</name>
</gene>
<accession>A0ABW2YDC3</accession>
<keyword evidence="6 11" id="KW-0798">TonB box</keyword>
<dbReference type="InterPro" id="IPR037066">
    <property type="entry name" value="Plug_dom_sf"/>
</dbReference>
<evidence type="ECO:0000313" key="15">
    <source>
        <dbReference type="EMBL" id="MFD0726200.1"/>
    </source>
</evidence>
<keyword evidence="12" id="KW-0732">Signal</keyword>
<dbReference type="InterPro" id="IPR010105">
    <property type="entry name" value="TonB_sidphr_rcpt"/>
</dbReference>
<keyword evidence="3 10" id="KW-0813">Transport</keyword>
<comment type="subcellular location">
    <subcellularLocation>
        <location evidence="1 10">Cell outer membrane</location>
        <topology evidence="1 10">Multi-pass membrane protein</topology>
    </subcellularLocation>
</comment>
<dbReference type="EMBL" id="JBHTIF010000001">
    <property type="protein sequence ID" value="MFD0726200.1"/>
    <property type="molecule type" value="Genomic_DNA"/>
</dbReference>
<dbReference type="SUPFAM" id="SSF56935">
    <property type="entry name" value="Porins"/>
    <property type="match status" value="1"/>
</dbReference>
<name>A0ABW2YDC3_9GAMM</name>
<dbReference type="Pfam" id="PF07715">
    <property type="entry name" value="Plug"/>
    <property type="match status" value="1"/>
</dbReference>
<proteinExistence type="inferred from homology"/>
<evidence type="ECO:0000259" key="14">
    <source>
        <dbReference type="Pfam" id="PF07715"/>
    </source>
</evidence>
<keyword evidence="7 10" id="KW-0472">Membrane</keyword>
<dbReference type="Proteomes" id="UP001597110">
    <property type="component" value="Unassembled WGS sequence"/>
</dbReference>
<evidence type="ECO:0000256" key="5">
    <source>
        <dbReference type="ARBA" id="ARBA00022692"/>
    </source>
</evidence>
<feature type="signal peptide" evidence="12">
    <location>
        <begin position="1"/>
        <end position="24"/>
    </location>
</feature>